<evidence type="ECO:0000256" key="12">
    <source>
        <dbReference type="SAM" id="Phobius"/>
    </source>
</evidence>
<dbReference type="PROSITE" id="PS00086">
    <property type="entry name" value="CYTOCHROME_P450"/>
    <property type="match status" value="1"/>
</dbReference>
<dbReference type="InterPro" id="IPR050705">
    <property type="entry name" value="Cytochrome_P450_3A"/>
</dbReference>
<proteinExistence type="inferred from homology"/>
<comment type="similarity">
    <text evidence="3 11">Belongs to the cytochrome P450 family.</text>
</comment>
<dbReference type="PANTHER" id="PTHR24302:SF15">
    <property type="entry name" value="FATTY-ACID PEROXYGENASE"/>
    <property type="match status" value="1"/>
</dbReference>
<dbReference type="Proteomes" id="UP000507470">
    <property type="component" value="Unassembled WGS sequence"/>
</dbReference>
<evidence type="ECO:0000256" key="11">
    <source>
        <dbReference type="RuleBase" id="RU000461"/>
    </source>
</evidence>
<comment type="function">
    <text evidence="9">Cytochromes P450 are a group of heme-thiolate monooxygenases. They oxidize a variety of structurally unrelated compounds, including steroids, fatty acids, and xenobiotics.</text>
</comment>
<dbReference type="InterPro" id="IPR036396">
    <property type="entry name" value="Cyt_P450_sf"/>
</dbReference>
<evidence type="ECO:0000256" key="4">
    <source>
        <dbReference type="ARBA" id="ARBA00022617"/>
    </source>
</evidence>
<dbReference type="GO" id="GO:0020037">
    <property type="term" value="F:heme binding"/>
    <property type="evidence" value="ECO:0007669"/>
    <property type="project" value="InterPro"/>
</dbReference>
<evidence type="ECO:0000313" key="14">
    <source>
        <dbReference type="Proteomes" id="UP000507470"/>
    </source>
</evidence>
<name>A0A6J8B3V5_MYTCO</name>
<dbReference type="GO" id="GO:0005789">
    <property type="term" value="C:endoplasmic reticulum membrane"/>
    <property type="evidence" value="ECO:0007669"/>
    <property type="project" value="UniProtKB-SubCell"/>
</dbReference>
<dbReference type="InterPro" id="IPR001128">
    <property type="entry name" value="Cyt_P450"/>
</dbReference>
<keyword evidence="12" id="KW-1133">Transmembrane helix</keyword>
<evidence type="ECO:0000256" key="2">
    <source>
        <dbReference type="ARBA" id="ARBA00004406"/>
    </source>
</evidence>
<keyword evidence="6" id="KW-0256">Endoplasmic reticulum</keyword>
<dbReference type="InterPro" id="IPR017972">
    <property type="entry name" value="Cyt_P450_CS"/>
</dbReference>
<keyword evidence="11" id="KW-0503">Monooxygenase</keyword>
<sequence length="512" mass="58089">MESIISTVLTGVIIVLTFTYLYMKKAHSFFQRLGISGPKPAPFFGILPEYKKKGITELDLELINKYGNVVGIYHGHKPIVLVADPEMIKDICVTKFNKFKNRKVNLDLGPLLRKTVALSDNSQWTFLREHISEVFKPNYLEQITGKVLQSTEHLIQNIEQKLTAENDFNFQELCLAFSVDSLCNSLFGYNVNSYKDRDDKTVNMIKKGWMAGTAGIARPAVACAVCPAMSKIFSAFSYNAIPADVRKFLTNLVTKKMKKRHTEGGRTDLLSFIMTSSRRRSVIVDSQNNTTKSAANMSSDYRLSETEIVANCLFFFLAGYDTTASTVVFTLYCLAKHPSCQDKVVSEISNNLSSENMSYHEIDNLQYLDMVLNETLRLFPTYLRYGRAVGEDTIIKGIKFPKGTEIQFPIYAIHRNKDNFPNPEKFDPDRFSKENVSKRHPMSFIPFGAGPRDCFGQSYAKLAVKLAVVSLMQKYKFSLSSKQNDPPTLAKTFYLRPENGLWLTVDRRMCDL</sequence>
<evidence type="ECO:0000256" key="5">
    <source>
        <dbReference type="ARBA" id="ARBA00022723"/>
    </source>
</evidence>
<dbReference type="FunFam" id="1.10.630.10:FF:000042">
    <property type="entry name" value="Cytochrome P450"/>
    <property type="match status" value="1"/>
</dbReference>
<evidence type="ECO:0000256" key="9">
    <source>
        <dbReference type="ARBA" id="ARBA00043906"/>
    </source>
</evidence>
<dbReference type="AlphaFoldDB" id="A0A6J8B3V5"/>
<keyword evidence="7 11" id="KW-0560">Oxidoreductase</keyword>
<evidence type="ECO:0008006" key="15">
    <source>
        <dbReference type="Google" id="ProtNLM"/>
    </source>
</evidence>
<evidence type="ECO:0000313" key="13">
    <source>
        <dbReference type="EMBL" id="CAC5378525.1"/>
    </source>
</evidence>
<dbReference type="OrthoDB" id="2789670at2759"/>
<keyword evidence="4 10" id="KW-0349">Heme</keyword>
<keyword evidence="12" id="KW-0472">Membrane</keyword>
<comment type="cofactor">
    <cofactor evidence="10">
        <name>heme</name>
        <dbReference type="ChEBI" id="CHEBI:30413"/>
    </cofactor>
</comment>
<keyword evidence="8 10" id="KW-0408">Iron</keyword>
<keyword evidence="6" id="KW-0492">Microsome</keyword>
<feature type="transmembrane region" description="Helical" evidence="12">
    <location>
        <begin position="6"/>
        <end position="23"/>
    </location>
</feature>
<keyword evidence="14" id="KW-1185">Reference proteome</keyword>
<dbReference type="GO" id="GO:0008395">
    <property type="term" value="F:steroid hydroxylase activity"/>
    <property type="evidence" value="ECO:0007669"/>
    <property type="project" value="TreeGrafter"/>
</dbReference>
<reference evidence="13 14" key="1">
    <citation type="submission" date="2020-06" db="EMBL/GenBank/DDBJ databases">
        <authorList>
            <person name="Li R."/>
            <person name="Bekaert M."/>
        </authorList>
    </citation>
    <scope>NUCLEOTIDE SEQUENCE [LARGE SCALE GENOMIC DNA]</scope>
    <source>
        <strain evidence="14">wild</strain>
    </source>
</reference>
<protein>
    <recommendedName>
        <fullName evidence="15">Unspecific monooxygenase</fullName>
    </recommendedName>
</protein>
<organism evidence="13 14">
    <name type="scientific">Mytilus coruscus</name>
    <name type="common">Sea mussel</name>
    <dbReference type="NCBI Taxonomy" id="42192"/>
    <lineage>
        <taxon>Eukaryota</taxon>
        <taxon>Metazoa</taxon>
        <taxon>Spiralia</taxon>
        <taxon>Lophotrochozoa</taxon>
        <taxon>Mollusca</taxon>
        <taxon>Bivalvia</taxon>
        <taxon>Autobranchia</taxon>
        <taxon>Pteriomorphia</taxon>
        <taxon>Mytilida</taxon>
        <taxon>Mytiloidea</taxon>
        <taxon>Mytilidae</taxon>
        <taxon>Mytilinae</taxon>
        <taxon>Mytilus</taxon>
    </lineage>
</organism>
<evidence type="ECO:0000256" key="7">
    <source>
        <dbReference type="ARBA" id="ARBA00023002"/>
    </source>
</evidence>
<keyword evidence="12" id="KW-0812">Transmembrane</keyword>
<comment type="subcellular location">
    <subcellularLocation>
        <location evidence="2">Endoplasmic reticulum membrane</location>
        <topology evidence="2">Peripheral membrane protein</topology>
    </subcellularLocation>
    <subcellularLocation>
        <location evidence="1">Microsome membrane</location>
        <topology evidence="1">Peripheral membrane protein</topology>
    </subcellularLocation>
</comment>
<dbReference type="EMBL" id="CACVKT020002575">
    <property type="protein sequence ID" value="CAC5378525.1"/>
    <property type="molecule type" value="Genomic_DNA"/>
</dbReference>
<evidence type="ECO:0000256" key="6">
    <source>
        <dbReference type="ARBA" id="ARBA00022848"/>
    </source>
</evidence>
<dbReference type="PANTHER" id="PTHR24302">
    <property type="entry name" value="CYTOCHROME P450 FAMILY 3"/>
    <property type="match status" value="1"/>
</dbReference>
<dbReference type="Pfam" id="PF00067">
    <property type="entry name" value="p450"/>
    <property type="match status" value="1"/>
</dbReference>
<dbReference type="SUPFAM" id="SSF48264">
    <property type="entry name" value="Cytochrome P450"/>
    <property type="match status" value="1"/>
</dbReference>
<evidence type="ECO:0000256" key="3">
    <source>
        <dbReference type="ARBA" id="ARBA00010617"/>
    </source>
</evidence>
<feature type="binding site" description="axial binding residue" evidence="10">
    <location>
        <position position="454"/>
    </location>
    <ligand>
        <name>heme</name>
        <dbReference type="ChEBI" id="CHEBI:30413"/>
    </ligand>
    <ligandPart>
        <name>Fe</name>
        <dbReference type="ChEBI" id="CHEBI:18248"/>
    </ligandPart>
</feature>
<evidence type="ECO:0000256" key="10">
    <source>
        <dbReference type="PIRSR" id="PIRSR602401-1"/>
    </source>
</evidence>
<evidence type="ECO:0000256" key="1">
    <source>
        <dbReference type="ARBA" id="ARBA00004174"/>
    </source>
</evidence>
<accession>A0A6J8B3V5</accession>
<evidence type="ECO:0000256" key="8">
    <source>
        <dbReference type="ARBA" id="ARBA00023004"/>
    </source>
</evidence>
<dbReference type="Gene3D" id="1.10.630.10">
    <property type="entry name" value="Cytochrome P450"/>
    <property type="match status" value="1"/>
</dbReference>
<dbReference type="GO" id="GO:0016705">
    <property type="term" value="F:oxidoreductase activity, acting on paired donors, with incorporation or reduction of molecular oxygen"/>
    <property type="evidence" value="ECO:0007669"/>
    <property type="project" value="InterPro"/>
</dbReference>
<dbReference type="PRINTS" id="PR00385">
    <property type="entry name" value="P450"/>
</dbReference>
<dbReference type="GO" id="GO:0005506">
    <property type="term" value="F:iron ion binding"/>
    <property type="evidence" value="ECO:0007669"/>
    <property type="project" value="InterPro"/>
</dbReference>
<gene>
    <name evidence="13" type="ORF">MCOR_14718</name>
</gene>
<keyword evidence="5 10" id="KW-0479">Metal-binding</keyword>
<dbReference type="InterPro" id="IPR002401">
    <property type="entry name" value="Cyt_P450_E_grp-I"/>
</dbReference>
<dbReference type="PRINTS" id="PR00463">
    <property type="entry name" value="EP450I"/>
</dbReference>